<reference evidence="2 3" key="1">
    <citation type="submission" date="2024-07" db="EMBL/GenBank/DDBJ databases">
        <title>Section-level genome sequencing and comparative genomics of Aspergillus sections Usti and Cavernicolus.</title>
        <authorList>
            <consortium name="Lawrence Berkeley National Laboratory"/>
            <person name="Nybo J.L."/>
            <person name="Vesth T.C."/>
            <person name="Theobald S."/>
            <person name="Frisvad J.C."/>
            <person name="Larsen T.O."/>
            <person name="Kjaerboelling I."/>
            <person name="Rothschild-Mancinelli K."/>
            <person name="Lyhne E.K."/>
            <person name="Kogle M.E."/>
            <person name="Barry K."/>
            <person name="Clum A."/>
            <person name="Na H."/>
            <person name="Ledsgaard L."/>
            <person name="Lin J."/>
            <person name="Lipzen A."/>
            <person name="Kuo A."/>
            <person name="Riley R."/>
            <person name="Mondo S."/>
            <person name="Labutti K."/>
            <person name="Haridas S."/>
            <person name="Pangalinan J."/>
            <person name="Salamov A.A."/>
            <person name="Simmons B.A."/>
            <person name="Magnuson J.K."/>
            <person name="Chen J."/>
            <person name="Drula E."/>
            <person name="Henrissat B."/>
            <person name="Wiebenga A."/>
            <person name="Lubbers R.J."/>
            <person name="Gomes A.C."/>
            <person name="Makela M.R."/>
            <person name="Stajich J."/>
            <person name="Grigoriev I.V."/>
            <person name="Mortensen U.H."/>
            <person name="De Vries R.P."/>
            <person name="Baker S.E."/>
            <person name="Andersen M.R."/>
        </authorList>
    </citation>
    <scope>NUCLEOTIDE SEQUENCE [LARGE SCALE GENOMIC DNA]</scope>
    <source>
        <strain evidence="2 3">CBS 588.65</strain>
    </source>
</reference>
<dbReference type="EMBL" id="JBFXLT010000018">
    <property type="protein sequence ID" value="KAL2817305.1"/>
    <property type="molecule type" value="Genomic_DNA"/>
</dbReference>
<feature type="compositionally biased region" description="Acidic residues" evidence="1">
    <location>
        <begin position="350"/>
        <end position="367"/>
    </location>
</feature>
<sequence length="381" mass="40738">MKRRASPPSPFDLALSSITNLTSDGAVRGITTSYRPKVQAGSNLNFYANTNTNTNVNFRPSSSANTYTNLNLNPYVSADAYSQSKRLAKGIEGERPDEEIFQLGMARFWAQKAHALREPFVPVEGVGGEAARGNTGSGGGGTGTVGVEWIPLLAPSPSEPLSRNRSPTSQTPSATPLSNDTIAAILTALKPSCPKAQAWVQAHHAAKAAQEQLVAKMREREGLRKQVLQRLRAKTLKALSYANASMEEVREVLGMLPAREEVKKGEWRADVDLEMDITVAGSKIPGTLGNFDLGGDRTGQKQFVRVSEAHARLLEGLGEIEEMNRAVGCLAGSGKVDAEDCSAGGKDTESESDDDTIDDLSEDEDEMNLVGAGVSEGCYVL</sequence>
<keyword evidence="3" id="KW-1185">Reference proteome</keyword>
<accession>A0ABR4HPM3</accession>
<evidence type="ECO:0000256" key="1">
    <source>
        <dbReference type="SAM" id="MobiDB-lite"/>
    </source>
</evidence>
<proteinExistence type="predicted"/>
<feature type="region of interest" description="Disordered" evidence="1">
    <location>
        <begin position="335"/>
        <end position="368"/>
    </location>
</feature>
<evidence type="ECO:0000313" key="2">
    <source>
        <dbReference type="EMBL" id="KAL2817305.1"/>
    </source>
</evidence>
<feature type="region of interest" description="Disordered" evidence="1">
    <location>
        <begin position="155"/>
        <end position="178"/>
    </location>
</feature>
<organism evidence="2 3">
    <name type="scientific">Aspergillus granulosus</name>
    <dbReference type="NCBI Taxonomy" id="176169"/>
    <lineage>
        <taxon>Eukaryota</taxon>
        <taxon>Fungi</taxon>
        <taxon>Dikarya</taxon>
        <taxon>Ascomycota</taxon>
        <taxon>Pezizomycotina</taxon>
        <taxon>Eurotiomycetes</taxon>
        <taxon>Eurotiomycetidae</taxon>
        <taxon>Eurotiales</taxon>
        <taxon>Aspergillaceae</taxon>
        <taxon>Aspergillus</taxon>
        <taxon>Aspergillus subgen. Nidulantes</taxon>
    </lineage>
</organism>
<evidence type="ECO:0000313" key="3">
    <source>
        <dbReference type="Proteomes" id="UP001610334"/>
    </source>
</evidence>
<comment type="caution">
    <text evidence="2">The sequence shown here is derived from an EMBL/GenBank/DDBJ whole genome shotgun (WGS) entry which is preliminary data.</text>
</comment>
<protein>
    <submittedName>
        <fullName evidence="2">Uncharacterized protein</fullName>
    </submittedName>
</protein>
<dbReference type="Proteomes" id="UP001610334">
    <property type="component" value="Unassembled WGS sequence"/>
</dbReference>
<feature type="compositionally biased region" description="Polar residues" evidence="1">
    <location>
        <begin position="163"/>
        <end position="178"/>
    </location>
</feature>
<name>A0ABR4HPM3_9EURO</name>
<gene>
    <name evidence="2" type="ORF">BJX63DRAFT_429707</name>
</gene>